<dbReference type="InterPro" id="IPR029058">
    <property type="entry name" value="AB_hydrolase_fold"/>
</dbReference>
<dbReference type="InterPro" id="IPR011118">
    <property type="entry name" value="Tannase/feruloyl_esterase"/>
</dbReference>
<evidence type="ECO:0000256" key="9">
    <source>
        <dbReference type="ARBA" id="ARBA00034075"/>
    </source>
</evidence>
<evidence type="ECO:0000256" key="6">
    <source>
        <dbReference type="ARBA" id="ARBA00022801"/>
    </source>
</evidence>
<evidence type="ECO:0000256" key="8">
    <source>
        <dbReference type="ARBA" id="ARBA00023157"/>
    </source>
</evidence>
<reference evidence="11" key="1">
    <citation type="submission" date="2023-08" db="EMBL/GenBank/DDBJ databases">
        <title>Black Yeasts Isolated from many extreme environments.</title>
        <authorList>
            <person name="Coleine C."/>
            <person name="Stajich J.E."/>
            <person name="Selbmann L."/>
        </authorList>
    </citation>
    <scope>NUCLEOTIDE SEQUENCE</scope>
    <source>
        <strain evidence="11">CCFEE 5810</strain>
    </source>
</reference>
<comment type="catalytic activity">
    <reaction evidence="9">
        <text>feruloyl-polysaccharide + H2O = ferulate + polysaccharide.</text>
        <dbReference type="EC" id="3.1.1.73"/>
    </reaction>
</comment>
<evidence type="ECO:0000256" key="2">
    <source>
        <dbReference type="ARBA" id="ARBA00022487"/>
    </source>
</evidence>
<organism evidence="11 12">
    <name type="scientific">Elasticomyces elasticus</name>
    <dbReference type="NCBI Taxonomy" id="574655"/>
    <lineage>
        <taxon>Eukaryota</taxon>
        <taxon>Fungi</taxon>
        <taxon>Dikarya</taxon>
        <taxon>Ascomycota</taxon>
        <taxon>Pezizomycotina</taxon>
        <taxon>Dothideomycetes</taxon>
        <taxon>Dothideomycetidae</taxon>
        <taxon>Mycosphaerellales</taxon>
        <taxon>Teratosphaeriaceae</taxon>
        <taxon>Elasticomyces</taxon>
    </lineage>
</organism>
<dbReference type="GO" id="GO:0046872">
    <property type="term" value="F:metal ion binding"/>
    <property type="evidence" value="ECO:0007669"/>
    <property type="project" value="UniProtKB-KW"/>
</dbReference>
<dbReference type="AlphaFoldDB" id="A0AAN7W312"/>
<comment type="caution">
    <text evidence="11">The sequence shown here is derived from an EMBL/GenBank/DDBJ whole genome shotgun (WGS) entry which is preliminary data.</text>
</comment>
<keyword evidence="4" id="KW-0479">Metal-binding</keyword>
<dbReference type="EMBL" id="JAVRQU010000018">
    <property type="protein sequence ID" value="KAK5693013.1"/>
    <property type="molecule type" value="Genomic_DNA"/>
</dbReference>
<evidence type="ECO:0000256" key="10">
    <source>
        <dbReference type="RuleBase" id="RU361238"/>
    </source>
</evidence>
<keyword evidence="5" id="KW-0732">Signal</keyword>
<dbReference type="PANTHER" id="PTHR33938">
    <property type="entry name" value="FERULOYL ESTERASE B-RELATED"/>
    <property type="match status" value="1"/>
</dbReference>
<evidence type="ECO:0000313" key="12">
    <source>
        <dbReference type="Proteomes" id="UP001310594"/>
    </source>
</evidence>
<comment type="similarity">
    <text evidence="1 10">Belongs to the tannase family.</text>
</comment>
<sequence length="457" mass="49363">MVACCEIYASISYGNNDSLTFVLWLPDVIDYDNRFMAVGNGGMAGTIDLANMMTQLNSGMGFAVAGGNGGHEASANNGGSGAPETYIPYLHDPDQVQAWIHDAISLFTPAAKALTTAYYGRAARYAYYDGCSTGGAQGFALVQYHPDLFDGIVAGSPGNWYSHLALSFLWNAQHTNTSASNVTQAVLNFTANAVLAACDTIDGVEDRLIEDPLRCRFDIDTLACNGSYPSTTSNGNITCLTPAQIEAAKAIYAGPVRSDNGTHLYPGFDFGSESEWLLQEGNLAEAFSIPILQNLVYNDLNYNSDDFDWAPTVADVDNKAGTFIDEISPDLSTFRNRSGKLLVTQGWADPFNAATWPIEHLEQIENFFDGDVSDFLNLFMIPGGGHCGPAQSYPGVPATYHTMAALVDWVERGKKPEQVLSTNPPDGSGRTRKLCAYPSTARLIGKDINDWNSYVCE</sequence>
<evidence type="ECO:0000256" key="3">
    <source>
        <dbReference type="ARBA" id="ARBA00022651"/>
    </source>
</evidence>
<dbReference type="GO" id="GO:0045493">
    <property type="term" value="P:xylan catabolic process"/>
    <property type="evidence" value="ECO:0007669"/>
    <property type="project" value="UniProtKB-KW"/>
</dbReference>
<proteinExistence type="inferred from homology"/>
<accession>A0AAN7W312</accession>
<keyword evidence="7" id="KW-0106">Calcium</keyword>
<name>A0AAN7W312_9PEZI</name>
<dbReference type="Pfam" id="PF07519">
    <property type="entry name" value="Tannase"/>
    <property type="match status" value="1"/>
</dbReference>
<evidence type="ECO:0000256" key="7">
    <source>
        <dbReference type="ARBA" id="ARBA00022837"/>
    </source>
</evidence>
<dbReference type="SUPFAM" id="SSF53474">
    <property type="entry name" value="alpha/beta-Hydrolases"/>
    <property type="match status" value="1"/>
</dbReference>
<dbReference type="EC" id="3.1.1.-" evidence="10"/>
<evidence type="ECO:0000256" key="4">
    <source>
        <dbReference type="ARBA" id="ARBA00022723"/>
    </source>
</evidence>
<keyword evidence="8" id="KW-1015">Disulfide bond</keyword>
<keyword evidence="6 10" id="KW-0378">Hydrolase</keyword>
<protein>
    <recommendedName>
        <fullName evidence="10">Carboxylic ester hydrolase</fullName>
        <ecNumber evidence="10">3.1.1.-</ecNumber>
    </recommendedName>
</protein>
<dbReference type="GO" id="GO:0030600">
    <property type="term" value="F:feruloyl esterase activity"/>
    <property type="evidence" value="ECO:0007669"/>
    <property type="project" value="UniProtKB-EC"/>
</dbReference>
<evidence type="ECO:0000256" key="5">
    <source>
        <dbReference type="ARBA" id="ARBA00022729"/>
    </source>
</evidence>
<evidence type="ECO:0000313" key="11">
    <source>
        <dbReference type="EMBL" id="KAK5693013.1"/>
    </source>
</evidence>
<dbReference type="PANTHER" id="PTHR33938:SF15">
    <property type="entry name" value="FERULOYL ESTERASE B-RELATED"/>
    <property type="match status" value="1"/>
</dbReference>
<keyword evidence="3" id="KW-0624">Polysaccharide degradation</keyword>
<evidence type="ECO:0000256" key="1">
    <source>
        <dbReference type="ARBA" id="ARBA00006249"/>
    </source>
</evidence>
<keyword evidence="3" id="KW-0119">Carbohydrate metabolism</keyword>
<dbReference type="Proteomes" id="UP001310594">
    <property type="component" value="Unassembled WGS sequence"/>
</dbReference>
<gene>
    <name evidence="11" type="ORF">LTR97_010489</name>
</gene>
<keyword evidence="3" id="KW-0858">Xylan degradation</keyword>
<keyword evidence="2" id="KW-0719">Serine esterase</keyword>